<evidence type="ECO:0000313" key="3">
    <source>
        <dbReference type="Proteomes" id="UP000257109"/>
    </source>
</evidence>
<dbReference type="Proteomes" id="UP000257109">
    <property type="component" value="Unassembled WGS sequence"/>
</dbReference>
<protein>
    <submittedName>
        <fullName evidence="2">Uncharacterized protein</fullName>
    </submittedName>
</protein>
<reference evidence="2" key="1">
    <citation type="submission" date="2018-05" db="EMBL/GenBank/DDBJ databases">
        <title>Draft genome of Mucuna pruriens seed.</title>
        <authorList>
            <person name="Nnadi N.E."/>
            <person name="Vos R."/>
            <person name="Hasami M.H."/>
            <person name="Devisetty U.K."/>
            <person name="Aguiy J.C."/>
        </authorList>
    </citation>
    <scope>NUCLEOTIDE SEQUENCE [LARGE SCALE GENOMIC DNA]</scope>
    <source>
        <strain evidence="2">JCA_2017</strain>
    </source>
</reference>
<organism evidence="2 3">
    <name type="scientific">Mucuna pruriens</name>
    <name type="common">Velvet bean</name>
    <name type="synonym">Dolichos pruriens</name>
    <dbReference type="NCBI Taxonomy" id="157652"/>
    <lineage>
        <taxon>Eukaryota</taxon>
        <taxon>Viridiplantae</taxon>
        <taxon>Streptophyta</taxon>
        <taxon>Embryophyta</taxon>
        <taxon>Tracheophyta</taxon>
        <taxon>Spermatophyta</taxon>
        <taxon>Magnoliopsida</taxon>
        <taxon>eudicotyledons</taxon>
        <taxon>Gunneridae</taxon>
        <taxon>Pentapetalae</taxon>
        <taxon>rosids</taxon>
        <taxon>fabids</taxon>
        <taxon>Fabales</taxon>
        <taxon>Fabaceae</taxon>
        <taxon>Papilionoideae</taxon>
        <taxon>50 kb inversion clade</taxon>
        <taxon>NPAAA clade</taxon>
        <taxon>indigoferoid/millettioid clade</taxon>
        <taxon>Phaseoleae</taxon>
        <taxon>Mucuna</taxon>
    </lineage>
</organism>
<accession>A0A371G1N3</accession>
<gene>
    <name evidence="2" type="ORF">CR513_34470</name>
</gene>
<dbReference type="OrthoDB" id="1436372at2759"/>
<sequence>MGSSRWEPYMGILDRNIWHHLWGRDDQPYAQPRSNFDPSSTLGGGGGGVVDTSKYHAGDIRDMISGYRRKPPCQKDEGTYMYLDKYNGATNLVEHLANYITKANLFSNEDAILC</sequence>
<proteinExistence type="predicted"/>
<feature type="compositionally biased region" description="Polar residues" evidence="1">
    <location>
        <begin position="32"/>
        <end position="41"/>
    </location>
</feature>
<keyword evidence="3" id="KW-1185">Reference proteome</keyword>
<name>A0A371G1N3_MUCPR</name>
<dbReference type="AlphaFoldDB" id="A0A371G1N3"/>
<feature type="region of interest" description="Disordered" evidence="1">
    <location>
        <begin position="29"/>
        <end position="50"/>
    </location>
</feature>
<feature type="non-terminal residue" evidence="2">
    <location>
        <position position="1"/>
    </location>
</feature>
<comment type="caution">
    <text evidence="2">The sequence shown here is derived from an EMBL/GenBank/DDBJ whole genome shotgun (WGS) entry which is preliminary data.</text>
</comment>
<evidence type="ECO:0000313" key="2">
    <source>
        <dbReference type="EMBL" id="RDX84475.1"/>
    </source>
</evidence>
<dbReference type="EMBL" id="QJKJ01007039">
    <property type="protein sequence ID" value="RDX84475.1"/>
    <property type="molecule type" value="Genomic_DNA"/>
</dbReference>
<evidence type="ECO:0000256" key="1">
    <source>
        <dbReference type="SAM" id="MobiDB-lite"/>
    </source>
</evidence>